<proteinExistence type="predicted"/>
<feature type="chain" id="PRO_5011500697" evidence="3">
    <location>
        <begin position="24"/>
        <end position="2175"/>
    </location>
</feature>
<dbReference type="NCBIfam" id="TIGR04183">
    <property type="entry name" value="Por_Secre_tail"/>
    <property type="match status" value="1"/>
</dbReference>
<dbReference type="InterPro" id="IPR003410">
    <property type="entry name" value="HYR_dom"/>
</dbReference>
<dbReference type="Pfam" id="PF02494">
    <property type="entry name" value="HYR"/>
    <property type="match status" value="2"/>
</dbReference>
<dbReference type="EMBL" id="FNBA01000007">
    <property type="protein sequence ID" value="SDF16773.1"/>
    <property type="molecule type" value="Genomic_DNA"/>
</dbReference>
<gene>
    <name evidence="5" type="ORF">SAMN05421855_10745</name>
</gene>
<evidence type="ECO:0000256" key="3">
    <source>
        <dbReference type="SAM" id="SignalP"/>
    </source>
</evidence>
<accession>A0A1G7IVV7</accession>
<dbReference type="OrthoDB" id="9805017at2"/>
<feature type="domain" description="HYR" evidence="4">
    <location>
        <begin position="1675"/>
        <end position="1758"/>
    </location>
</feature>
<dbReference type="SMART" id="SM00089">
    <property type="entry name" value="PKD"/>
    <property type="match status" value="7"/>
</dbReference>
<feature type="domain" description="HYR" evidence="4">
    <location>
        <begin position="1998"/>
        <end position="2085"/>
    </location>
</feature>
<dbReference type="Proteomes" id="UP000199321">
    <property type="component" value="Unassembled WGS sequence"/>
</dbReference>
<dbReference type="PROSITE" id="PS50825">
    <property type="entry name" value="HYR"/>
    <property type="match status" value="4"/>
</dbReference>
<evidence type="ECO:0000313" key="5">
    <source>
        <dbReference type="EMBL" id="SDF16773.1"/>
    </source>
</evidence>
<dbReference type="RefSeq" id="WP_093145260.1">
    <property type="nucleotide sequence ID" value="NZ_FNBA01000007.1"/>
</dbReference>
<organism evidence="5 6">
    <name type="scientific">Ulvibacter litoralis</name>
    <dbReference type="NCBI Taxonomy" id="227084"/>
    <lineage>
        <taxon>Bacteria</taxon>
        <taxon>Pseudomonadati</taxon>
        <taxon>Bacteroidota</taxon>
        <taxon>Flavobacteriia</taxon>
        <taxon>Flavobacteriales</taxon>
        <taxon>Flavobacteriaceae</taxon>
        <taxon>Ulvibacter</taxon>
    </lineage>
</organism>
<dbReference type="InterPro" id="IPR022409">
    <property type="entry name" value="PKD/Chitinase_dom"/>
</dbReference>
<feature type="domain" description="HYR" evidence="4">
    <location>
        <begin position="739"/>
        <end position="822"/>
    </location>
</feature>
<keyword evidence="2" id="KW-0677">Repeat</keyword>
<dbReference type="Gene3D" id="2.60.40.10">
    <property type="entry name" value="Immunoglobulins"/>
    <property type="match status" value="2"/>
</dbReference>
<keyword evidence="1 3" id="KW-0732">Signal</keyword>
<name>A0A1G7IVV7_9FLAO</name>
<sequence>MKKNYTVLFFLVIALFSFSKMTAQYTENFEAAGNGATTFTNNGYTFTATGNPLFDVEFFNDAGAGDSDYFLDNFDNLGTGQTNTIALTGGASLFTLRSMEIYVSSLASASSPTNDGTMTFTGKAGGTTVFTYTKTTGFLTTIGPVDNGFFLLDLASDPPSDYTTLNIDRIEITLGGAFQYVAIDNFVFDDESLEADPPVVQSISLVGSPTTTAASVDFTVSFNENALNVSTDDFTIDGAGTSGTISNISGSGTTYTVTVSSITGEGTISIDLLAGTNITDALGNGPPLPFTAGQTHTVSRCFQETFESFTAGDFTFSSNGVTYTTGSANLDVENFPGAGAGGSAQFLSNFSDQGTGKVYTISPTGTELFNIESLDIYLSSEVNGTNPTDDGSVVFRGKLAGATLFTITKNSGFPTVFTVNNGFYVFNFGTEGAADYSLTNIDELEIELGGAFQYVGIDNFEHCEEITTSLPPIVQSIKLIGNPIAAASTVDYEVIFNENALNVSTDDFSVNLTGSATGAVSAITGSGNTYTVTVNTISGEGSIRLDLNPGTDIEDADGNTPPDPFTGGETHIVTSCDVETFEALADNTFTWTTDTTPFTTTTANFSVSEYIDAGAGGSDRFLDNLSDQGTGKIYSIAVTDVSTILMGAMEVFISSEVNGTNPTDDGTLTVRGKLDGTTVYTITKSTGFPTIIGTNQGFYTWDFSTEGGVDNSATEVDEIEIELGGAFQYIAVDNYKFCGDATPPTAVCVGTFTVQLDATGNASITAADIDNGSSDDSGTVTLSVSPSTFTCADIVAPVPVTLTVTDPSGNTATCVTNVTVEDNIPAVINCAAPFTVQLDAAGMASITVADIDNGSTDNCGIASSSIDITNFTCADIGVNTVTLTITEVNGNILTCTTDVTVEENVAPIANCAAPFTVQLDATGNASITAADIENGSTDACGIASTSIDITNFTCADVGVNVVTLTVTDVNGNISTCTTNVTVEDNIAPTALCMLPFTVQLDGTGNASITPADLDNGSSSNCGPVTLAIGAYVFNGQTTTASPTDMYFPPDSWYFEETSFTVPVDGNYEISNRGTSSDGDGLVSIIFDAPPIANSGSLTSRPEFVGFTVFSDEGVLLAGDTSYALNAGQTYYIHNIAGRNLATATFSGSIKLIGNANFTCTDVGVKNLNLIVTDSNGNVSTCATDVTIEDSIAPVASCQNITVALDATGNASITASDINNGSTDNCGIASLSVSPSVFTCSELGNNTVTLTVTDTNGVSSTCTSVVTITDPLSACNQAPIAVCQPVIVNADGSCQGNAVASDFDGGSSDPDGDPFTLSISPVGPYPVGVTNVTLTVSDGSLTDTCTTTITVIDNSPPTANCAAPFTVQLDAAGMASITVADIENGSTDNCGIASTSIDITDFTCADIGVNTVTLTVTDVNGNISTCTTDVTVEDNVAPIANCAAPFTIQLDAAGMASITVADIENGSTDNCGIASTSIDITDFTCADVGVNTVTLTVTDVNGNISTCTTDVTVEDNVAPVANCAVPFTVQLDAAGMASITVADIENGSTDACGIASTSIDITNFTCADVGVNTVTLTVTDVNGNMSTCTTDVTVEDNVAPVANCAAPFTVQLDAAGMASITVADIENGSTDACGIASTSIDITNFTCADVGVNTVTLTVTDVNGNMSTCTTDVTVEDNVAPIIACPADVVANTDPAICGTVVIFSDAIAFDNCGVASVVQTAGLPSGSLFPVGVSTIEYTATDVNGNTTTCDFTITVTDNEAPITVCQDITIQLDATGNVTIVAADVDGGSTDNCGIASTTIDMNTFDCSNVGPNNVTLTVTDVNGNVSTCIAVVTVEDVTEPVVACMDITVQLDATGTVTIAGIDVDGGSTDACGIASYDLDIDTFDCSNVGPNTVTLTVTDVNGNTATCTAVVTVEDITSPDLVCLDITLELEADGTATITADDVIASNTDACGIATTAVDITDFDCSDIGTPVTVQVFSQDANGNLATCFATVTVVDMLAPEITCPADQTQDPGTGNLFYEVPDYFATGEATVTDNCTDPVTITTQDPAPGTLLPDGTYTVTLTATDEYGNVGTCTFELIVESELGVDEIELEIASVSLYPNPSSDYVYISNPQAIALEQADIYDIRGRFIESIDLRNMGTEKQIDISTLASATYTVIIKYDQGQTSRRLLKE</sequence>
<feature type="domain" description="HYR" evidence="4">
    <location>
        <begin position="1351"/>
        <end position="1433"/>
    </location>
</feature>
<dbReference type="InterPro" id="IPR026444">
    <property type="entry name" value="Secre_tail"/>
</dbReference>
<dbReference type="STRING" id="227084.SAMN05421855_10745"/>
<evidence type="ECO:0000313" key="6">
    <source>
        <dbReference type="Proteomes" id="UP000199321"/>
    </source>
</evidence>
<feature type="signal peptide" evidence="3">
    <location>
        <begin position="1"/>
        <end position="23"/>
    </location>
</feature>
<dbReference type="PANTHER" id="PTHR24273:SF32">
    <property type="entry name" value="HYALIN"/>
    <property type="match status" value="1"/>
</dbReference>
<protein>
    <submittedName>
        <fullName evidence="5">Por secretion system C-terminal sorting domain-containing protein</fullName>
    </submittedName>
</protein>
<evidence type="ECO:0000259" key="4">
    <source>
        <dbReference type="PROSITE" id="PS50825"/>
    </source>
</evidence>
<dbReference type="PANTHER" id="PTHR24273">
    <property type="entry name" value="FI04643P-RELATED"/>
    <property type="match status" value="1"/>
</dbReference>
<reference evidence="5 6" key="1">
    <citation type="submission" date="2016-10" db="EMBL/GenBank/DDBJ databases">
        <authorList>
            <person name="de Groot N.N."/>
        </authorList>
    </citation>
    <scope>NUCLEOTIDE SEQUENCE [LARGE SCALE GENOMIC DNA]</scope>
    <source>
        <strain evidence="5 6">DSM 16195</strain>
    </source>
</reference>
<dbReference type="Pfam" id="PF18962">
    <property type="entry name" value="Por_Secre_tail"/>
    <property type="match status" value="1"/>
</dbReference>
<keyword evidence="6" id="KW-1185">Reference proteome</keyword>
<dbReference type="InterPro" id="IPR013783">
    <property type="entry name" value="Ig-like_fold"/>
</dbReference>
<evidence type="ECO:0000256" key="1">
    <source>
        <dbReference type="ARBA" id="ARBA00022729"/>
    </source>
</evidence>
<evidence type="ECO:0000256" key="2">
    <source>
        <dbReference type="ARBA" id="ARBA00022737"/>
    </source>
</evidence>